<gene>
    <name evidence="3" type="ORF">A8139_17480</name>
</gene>
<feature type="region of interest" description="Disordered" evidence="1">
    <location>
        <begin position="415"/>
        <end position="434"/>
    </location>
</feature>
<dbReference type="AlphaFoldDB" id="A0A2Z4PVB0"/>
<evidence type="ECO:0000313" key="3">
    <source>
        <dbReference type="EMBL" id="AWY01552.1"/>
    </source>
</evidence>
<dbReference type="OrthoDB" id="2379922at2"/>
<dbReference type="PANTHER" id="PTHR37809">
    <property type="entry name" value="RIBOSOMAL PROTEIN S12 METHYLTHIOTRANSFERASE ACCESSORY FACTOR YCAO"/>
    <property type="match status" value="1"/>
</dbReference>
<dbReference type="Proteomes" id="UP000249898">
    <property type="component" value="Chromosome"/>
</dbReference>
<sequence>MKTYRTGTHRTVSPEETLNKIQPHLAAMGITRLANVTGLDDIGVPVITACRPNAKAVAVSQGKGISVAAAKASAAMEAIETYHAEHIDLPMRFTNFTELSKSHNVVDVTQVPRMNVMPFSAATRRPWIEGRELEGGELESGAEIYVPYDLVHCDFTVPLPPGSGCFQLSTNGLASGNTREEATSHALCELIERDAMTLWSFLPKPQQALKKVDLYSITDPTIQALIKQIEDADVMVSVWNVTSDLNIPTFFCTILNRQESQHRPLYPMSGCGTHLDKHVAMMRAITEAVQTRLTLISGSRDDASLKEYQFRQNIAYQEQVRSELMDAPSYIDFNNIDTWLHDTIEEDLALLVSQLKKHHLPNPIVIDLTKPEFDIPVVRVIAPGLEGIHDVLGYVFGQRALNFSKKQESQQQTALKQQNTTKQTMNSKSKESIL</sequence>
<dbReference type="PROSITE" id="PS51664">
    <property type="entry name" value="YCAO"/>
    <property type="match status" value="1"/>
</dbReference>
<protein>
    <recommendedName>
        <fullName evidence="2">YcaO domain-containing protein</fullName>
    </recommendedName>
</protein>
<dbReference type="EMBL" id="CP016181">
    <property type="protein sequence ID" value="AWY01552.1"/>
    <property type="molecule type" value="Genomic_DNA"/>
</dbReference>
<dbReference type="NCBIfam" id="TIGR00702">
    <property type="entry name" value="YcaO-type kinase domain"/>
    <property type="match status" value="1"/>
</dbReference>
<dbReference type="PANTHER" id="PTHR37809:SF1">
    <property type="entry name" value="RIBOSOMAL PROTEIN S12 METHYLTHIOTRANSFERASE ACCESSORY FACTOR YCAO"/>
    <property type="match status" value="1"/>
</dbReference>
<organism evidence="3 4">
    <name type="scientific">Marinomonas primoryensis</name>
    <dbReference type="NCBI Taxonomy" id="178399"/>
    <lineage>
        <taxon>Bacteria</taxon>
        <taxon>Pseudomonadati</taxon>
        <taxon>Pseudomonadota</taxon>
        <taxon>Gammaproteobacteria</taxon>
        <taxon>Oceanospirillales</taxon>
        <taxon>Oceanospirillaceae</taxon>
        <taxon>Marinomonas</taxon>
    </lineage>
</organism>
<evidence type="ECO:0000259" key="2">
    <source>
        <dbReference type="PROSITE" id="PS51664"/>
    </source>
</evidence>
<feature type="compositionally biased region" description="Polar residues" evidence="1">
    <location>
        <begin position="415"/>
        <end position="427"/>
    </location>
</feature>
<feature type="domain" description="YcaO" evidence="2">
    <location>
        <begin position="62"/>
        <end position="434"/>
    </location>
</feature>
<evidence type="ECO:0000256" key="1">
    <source>
        <dbReference type="SAM" id="MobiDB-lite"/>
    </source>
</evidence>
<dbReference type="InterPro" id="IPR003776">
    <property type="entry name" value="YcaO-like_dom"/>
</dbReference>
<evidence type="ECO:0000313" key="4">
    <source>
        <dbReference type="Proteomes" id="UP000249898"/>
    </source>
</evidence>
<name>A0A2Z4PVB0_9GAMM</name>
<dbReference type="RefSeq" id="WP_112140140.1">
    <property type="nucleotide sequence ID" value="NZ_CP016181.1"/>
</dbReference>
<dbReference type="Gene3D" id="3.30.1330.230">
    <property type="match status" value="2"/>
</dbReference>
<reference evidence="3 4" key="1">
    <citation type="submission" date="2016-06" db="EMBL/GenBank/DDBJ databases">
        <title>The sequenced genome of the ice-adhering bacterium Marinomonas primoryensis, from Antarctica.</title>
        <authorList>
            <person name="Graham L."/>
            <person name="Vance T.D.R."/>
            <person name="Davies P.L."/>
        </authorList>
    </citation>
    <scope>NUCLEOTIDE SEQUENCE [LARGE SCALE GENOMIC DNA]</scope>
    <source>
        <strain evidence="3 4">AceL</strain>
    </source>
</reference>
<proteinExistence type="predicted"/>
<accession>A0A2Z4PVB0</accession>
<dbReference type="Pfam" id="PF02624">
    <property type="entry name" value="YcaO"/>
    <property type="match status" value="1"/>
</dbReference>